<protein>
    <submittedName>
        <fullName evidence="3">Protein of uncharacterized function DUF91</fullName>
    </submittedName>
</protein>
<dbReference type="EMBL" id="FJYW01000007">
    <property type="protein sequence ID" value="CZX78208.1"/>
    <property type="molecule type" value="Genomic_DNA"/>
</dbReference>
<dbReference type="InterPro" id="IPR048301">
    <property type="entry name" value="NucS_C"/>
</dbReference>
<feature type="domain" description="Endonuclease NucS C-terminal" evidence="2">
    <location>
        <begin position="6"/>
        <end position="85"/>
    </location>
</feature>
<dbReference type="Gene3D" id="3.40.1350.10">
    <property type="match status" value="1"/>
</dbReference>
<evidence type="ECO:0000313" key="4">
    <source>
        <dbReference type="Proteomes" id="UP000076205"/>
    </source>
</evidence>
<comment type="caution">
    <text evidence="3">The sequence shown here is derived from an EMBL/GenBank/DDBJ whole genome shotgun (WGS) entry which is preliminary data.</text>
</comment>
<gene>
    <name evidence="3" type="ORF">SAMEA2273352_03422</name>
</gene>
<evidence type="ECO:0000259" key="2">
    <source>
        <dbReference type="Pfam" id="PF01939"/>
    </source>
</evidence>
<reference evidence="3 4" key="1">
    <citation type="submission" date="2016-03" db="EMBL/GenBank/DDBJ databases">
        <authorList>
            <consortium name="Pathogen Informatics"/>
        </authorList>
    </citation>
    <scope>NUCLEOTIDE SEQUENCE [LARGE SCALE GENOMIC DNA]</scope>
    <source>
        <strain evidence="4">e1424</strain>
    </source>
</reference>
<organism evidence="3 4">
    <name type="scientific">Enterobacter hormaechei</name>
    <dbReference type="NCBI Taxonomy" id="158836"/>
    <lineage>
        <taxon>Bacteria</taxon>
        <taxon>Pseudomonadati</taxon>
        <taxon>Pseudomonadota</taxon>
        <taxon>Gammaproteobacteria</taxon>
        <taxon>Enterobacterales</taxon>
        <taxon>Enterobacteriaceae</taxon>
        <taxon>Enterobacter</taxon>
        <taxon>Enterobacter cloacae complex</taxon>
    </lineage>
</organism>
<dbReference type="InterPro" id="IPR011856">
    <property type="entry name" value="tRNA_endonuc-like_dom_sf"/>
</dbReference>
<sequence>MKIAKSEADIRDFLAKNLDMIEPGLMLQKKEQYLKNDNGASGFVDIFARDQKGRIVIIEIKKSDAAARQGLQELAKYAALVRARSLIKSTEYRLIILSVEWHELLTPFSEFYHNTRYALKGGKISLGNDGLPEHIKWISPLPKQAERSFSRRHFIWEYNDIKKARAGAQAGTQYMQRIGLHNFIFAVITLADGSHGISHLVYFSQQEESAEFYQEIINRRFFGEDLEEFNEWLEGMSEPSDILGELADKVWEDNEEISLYEKMDAEGLQISHPEKAQYWLSDDMVKDVEIIRFGLFVEANLSDRDLLAELRGMQGGSTYNMDIVASLASKPEIDALLTATDEVFFFNPIWRTNVHSIVAHALHRKAESLELKTFSNDDILKTLVWTPFDPQRYLPYLIVKLNFADHEEVFVGVIEWNRHSPNWKDMVDTYFDGDAGSLMFHRQFGSIRSLNGEIMELLGLNYTLLHKDKLDNEEPAQPIIFQGLSFSQRKSPRKEYIEILSCQDFMSNAISNEASFDFEFSTMLKTRMKN</sequence>
<keyword evidence="1" id="KW-0238">DNA-binding</keyword>
<dbReference type="PANTHER" id="PTHR38814:SF1">
    <property type="entry name" value="ENDONUCLEASE NUCS"/>
    <property type="match status" value="1"/>
</dbReference>
<evidence type="ECO:0000256" key="1">
    <source>
        <dbReference type="ARBA" id="ARBA00023125"/>
    </source>
</evidence>
<accession>A0A822WWC9</accession>
<dbReference type="Proteomes" id="UP000076205">
    <property type="component" value="Unassembled WGS sequence"/>
</dbReference>
<dbReference type="InterPro" id="IPR002793">
    <property type="entry name" value="Endonuclease_NucS"/>
</dbReference>
<dbReference type="GO" id="GO:0003677">
    <property type="term" value="F:DNA binding"/>
    <property type="evidence" value="ECO:0007669"/>
    <property type="project" value="UniProtKB-KW"/>
</dbReference>
<dbReference type="GO" id="GO:0004519">
    <property type="term" value="F:endonuclease activity"/>
    <property type="evidence" value="ECO:0007669"/>
    <property type="project" value="InterPro"/>
</dbReference>
<name>A0A822WWC9_9ENTR</name>
<dbReference type="AlphaFoldDB" id="A0A822WWC9"/>
<proteinExistence type="predicted"/>
<dbReference type="Pfam" id="PF01939">
    <property type="entry name" value="NucS_C"/>
    <property type="match status" value="1"/>
</dbReference>
<dbReference type="RefSeq" id="WP_063162071.1">
    <property type="nucleotide sequence ID" value="NZ_CP135494.1"/>
</dbReference>
<evidence type="ECO:0000313" key="3">
    <source>
        <dbReference type="EMBL" id="CZX78208.1"/>
    </source>
</evidence>
<dbReference type="PANTHER" id="PTHR38814">
    <property type="entry name" value="ENDONUCLEASE NUCS"/>
    <property type="match status" value="1"/>
</dbReference>